<feature type="signal peptide" evidence="1">
    <location>
        <begin position="1"/>
        <end position="20"/>
    </location>
</feature>
<dbReference type="PANTHER" id="PTHR12147:SF26">
    <property type="entry name" value="PEPTIDASE M28 DOMAIN-CONTAINING PROTEIN"/>
    <property type="match status" value="1"/>
</dbReference>
<dbReference type="PANTHER" id="PTHR12147">
    <property type="entry name" value="METALLOPEPTIDASE M28 FAMILY MEMBER"/>
    <property type="match status" value="1"/>
</dbReference>
<dbReference type="Proteomes" id="UP000295274">
    <property type="component" value="Unassembled WGS sequence"/>
</dbReference>
<reference evidence="3 4" key="1">
    <citation type="submission" date="2019-03" db="EMBL/GenBank/DDBJ databases">
        <title>Genomic Encyclopedia of Type Strains, Phase III (KMG-III): the genomes of soil and plant-associated and newly described type strains.</title>
        <authorList>
            <person name="Whitman W."/>
        </authorList>
    </citation>
    <scope>NUCLEOTIDE SEQUENCE [LARGE SCALE GENOMIC DNA]</scope>
    <source>
        <strain evidence="3 4">CECT 8455</strain>
    </source>
</reference>
<gene>
    <name evidence="3" type="ORF">DFQ03_3720</name>
</gene>
<comment type="caution">
    <text evidence="3">The sequence shown here is derived from an EMBL/GenBank/DDBJ whole genome shotgun (WGS) entry which is preliminary data.</text>
</comment>
<dbReference type="CDD" id="cd03877">
    <property type="entry name" value="M28_like"/>
    <property type="match status" value="1"/>
</dbReference>
<dbReference type="Pfam" id="PF04389">
    <property type="entry name" value="Peptidase_M28"/>
    <property type="match status" value="1"/>
</dbReference>
<dbReference type="GO" id="GO:0008235">
    <property type="term" value="F:metalloexopeptidase activity"/>
    <property type="evidence" value="ECO:0007669"/>
    <property type="project" value="InterPro"/>
</dbReference>
<dbReference type="InterPro" id="IPR045175">
    <property type="entry name" value="M28_fam"/>
</dbReference>
<keyword evidence="1" id="KW-0732">Signal</keyword>
<dbReference type="SUPFAM" id="SSF53187">
    <property type="entry name" value="Zn-dependent exopeptidases"/>
    <property type="match status" value="1"/>
</dbReference>
<dbReference type="AlphaFoldDB" id="A0A4R7CTT9"/>
<dbReference type="Gene3D" id="3.40.630.10">
    <property type="entry name" value="Zn peptidases"/>
    <property type="match status" value="1"/>
</dbReference>
<dbReference type="RefSeq" id="WP_133674646.1">
    <property type="nucleotide sequence ID" value="NZ_SNZW01000020.1"/>
</dbReference>
<dbReference type="PROSITE" id="PS51257">
    <property type="entry name" value="PROKAR_LIPOPROTEIN"/>
    <property type="match status" value="1"/>
</dbReference>
<evidence type="ECO:0000313" key="3">
    <source>
        <dbReference type="EMBL" id="TDS10830.1"/>
    </source>
</evidence>
<sequence>MKHICIVLFSFLMLSCGSTKVDQSTVLNPTNPKGLKGSVLLETKATTTNDNLEGVESTIFTKTTSKDIEATMVFLTSDELQGRDTGGEGISKAADFIQKMFEENNIQPYFTSYRDTLQNYSDGVAYNVVGFLPGTDEKLKNEFVLIGAHYDHIGLISGNTDDSIANGANDNASGTTTVLEIAKHFGKMKGNKRSVIFALFTAEEKGLVGSKHLAKKLKAENIDLYAMLNFEMVGVPMVNKDHSLYLTGYELSNLAEVSNGYAHKNLVGFLPKAKEFNLFRRSDNAPFHDEFNVPSQTYSSFDFTNFGEYHKVGDEASLMDYNFMATIVNESVPMLEGIINTPVKEVKYN</sequence>
<dbReference type="OrthoDB" id="9764939at2"/>
<protein>
    <submittedName>
        <fullName evidence="3">Peptidase M28-like protein</fullName>
    </submittedName>
</protein>
<organism evidence="3 4">
    <name type="scientific">Maribacter caenipelagi</name>
    <dbReference type="NCBI Taxonomy" id="1447781"/>
    <lineage>
        <taxon>Bacteria</taxon>
        <taxon>Pseudomonadati</taxon>
        <taxon>Bacteroidota</taxon>
        <taxon>Flavobacteriia</taxon>
        <taxon>Flavobacteriales</taxon>
        <taxon>Flavobacteriaceae</taxon>
        <taxon>Maribacter</taxon>
    </lineage>
</organism>
<evidence type="ECO:0000313" key="4">
    <source>
        <dbReference type="Proteomes" id="UP000295274"/>
    </source>
</evidence>
<dbReference type="GO" id="GO:0006508">
    <property type="term" value="P:proteolysis"/>
    <property type="evidence" value="ECO:0007669"/>
    <property type="project" value="InterPro"/>
</dbReference>
<accession>A0A4R7CTT9</accession>
<keyword evidence="4" id="KW-1185">Reference proteome</keyword>
<feature type="chain" id="PRO_5020744437" evidence="1">
    <location>
        <begin position="21"/>
        <end position="349"/>
    </location>
</feature>
<evidence type="ECO:0000256" key="1">
    <source>
        <dbReference type="SAM" id="SignalP"/>
    </source>
</evidence>
<dbReference type="EMBL" id="SNZW01000020">
    <property type="protein sequence ID" value="TDS10830.1"/>
    <property type="molecule type" value="Genomic_DNA"/>
</dbReference>
<name>A0A4R7CTT9_9FLAO</name>
<dbReference type="InterPro" id="IPR007484">
    <property type="entry name" value="Peptidase_M28"/>
</dbReference>
<evidence type="ECO:0000259" key="2">
    <source>
        <dbReference type="Pfam" id="PF04389"/>
    </source>
</evidence>
<proteinExistence type="predicted"/>
<feature type="domain" description="Peptidase M28" evidence="2">
    <location>
        <begin position="127"/>
        <end position="326"/>
    </location>
</feature>